<sequence length="120" mass="13550">MSETTLYERLGGEERIRALATTIFDKHRNNGTVQTRYAASDRDDVIRLVTEFICAGTGGPQTYTGRDMLTAHRGMNISEEEFVAVLDDIMEALDAHNVGQREKEELLMISYSLKPEIVRV</sequence>
<gene>
    <name evidence="6" type="ORF">SAMN05421881_10443</name>
</gene>
<evidence type="ECO:0000313" key="7">
    <source>
        <dbReference type="Proteomes" id="UP000198640"/>
    </source>
</evidence>
<evidence type="ECO:0000313" key="6">
    <source>
        <dbReference type="EMBL" id="SDY57398.1"/>
    </source>
</evidence>
<keyword evidence="1" id="KW-0813">Transport</keyword>
<dbReference type="InterPro" id="IPR001486">
    <property type="entry name" value="Hemoglobin_trunc"/>
</dbReference>
<dbReference type="GO" id="GO:0019825">
    <property type="term" value="F:oxygen binding"/>
    <property type="evidence" value="ECO:0007669"/>
    <property type="project" value="InterPro"/>
</dbReference>
<organism evidence="6 7">
    <name type="scientific">Nitrosomonas halophila</name>
    <dbReference type="NCBI Taxonomy" id="44576"/>
    <lineage>
        <taxon>Bacteria</taxon>
        <taxon>Pseudomonadati</taxon>
        <taxon>Pseudomonadota</taxon>
        <taxon>Betaproteobacteria</taxon>
        <taxon>Nitrosomonadales</taxon>
        <taxon>Nitrosomonadaceae</taxon>
        <taxon>Nitrosomonas</taxon>
    </lineage>
</organism>
<dbReference type="STRING" id="44576.SAMN05421881_10443"/>
<evidence type="ECO:0000256" key="4">
    <source>
        <dbReference type="ARBA" id="ARBA00023004"/>
    </source>
</evidence>
<keyword evidence="4 5" id="KW-0408">Iron</keyword>
<dbReference type="CDD" id="cd00454">
    <property type="entry name" value="TrHb1_N"/>
    <property type="match status" value="1"/>
</dbReference>
<dbReference type="SUPFAM" id="SSF46458">
    <property type="entry name" value="Globin-like"/>
    <property type="match status" value="1"/>
</dbReference>
<keyword evidence="7" id="KW-1185">Reference proteome</keyword>
<dbReference type="AlphaFoldDB" id="A0A1H3L0B5"/>
<dbReference type="OrthoDB" id="9795814at2"/>
<dbReference type="EMBL" id="FNOY01000044">
    <property type="protein sequence ID" value="SDY57398.1"/>
    <property type="molecule type" value="Genomic_DNA"/>
</dbReference>
<proteinExistence type="predicted"/>
<keyword evidence="3 5" id="KW-0479">Metal-binding</keyword>
<dbReference type="Gene3D" id="1.10.490.10">
    <property type="entry name" value="Globins"/>
    <property type="match status" value="1"/>
</dbReference>
<dbReference type="InterPro" id="IPR009050">
    <property type="entry name" value="Globin-like_sf"/>
</dbReference>
<evidence type="ECO:0000256" key="3">
    <source>
        <dbReference type="ARBA" id="ARBA00022723"/>
    </source>
</evidence>
<keyword evidence="2 5" id="KW-0349">Heme</keyword>
<dbReference type="Pfam" id="PF01152">
    <property type="entry name" value="Bac_globin"/>
    <property type="match status" value="1"/>
</dbReference>
<evidence type="ECO:0000256" key="5">
    <source>
        <dbReference type="PIRSR" id="PIRSR601486-1"/>
    </source>
</evidence>
<dbReference type="RefSeq" id="WP_090414849.1">
    <property type="nucleotide sequence ID" value="NZ_FNOY01000044.1"/>
</dbReference>
<dbReference type="InterPro" id="IPR012292">
    <property type="entry name" value="Globin/Proto"/>
</dbReference>
<accession>A0A1H3L0B5</accession>
<protein>
    <submittedName>
        <fullName evidence="6">Hemoglobin</fullName>
    </submittedName>
</protein>
<dbReference type="GO" id="GO:0046872">
    <property type="term" value="F:metal ion binding"/>
    <property type="evidence" value="ECO:0007669"/>
    <property type="project" value="UniProtKB-KW"/>
</dbReference>
<evidence type="ECO:0000256" key="1">
    <source>
        <dbReference type="ARBA" id="ARBA00022448"/>
    </source>
</evidence>
<reference evidence="6 7" key="1">
    <citation type="submission" date="2016-10" db="EMBL/GenBank/DDBJ databases">
        <authorList>
            <person name="de Groot N.N."/>
        </authorList>
    </citation>
    <scope>NUCLEOTIDE SEQUENCE [LARGE SCALE GENOMIC DNA]</scope>
    <source>
        <strain evidence="6 7">Nm1</strain>
    </source>
</reference>
<evidence type="ECO:0000256" key="2">
    <source>
        <dbReference type="ARBA" id="ARBA00022617"/>
    </source>
</evidence>
<dbReference type="Proteomes" id="UP000198640">
    <property type="component" value="Unassembled WGS sequence"/>
</dbReference>
<dbReference type="GO" id="GO:0020037">
    <property type="term" value="F:heme binding"/>
    <property type="evidence" value="ECO:0007669"/>
    <property type="project" value="InterPro"/>
</dbReference>
<feature type="binding site" description="distal binding residue" evidence="5">
    <location>
        <position position="72"/>
    </location>
    <ligand>
        <name>heme</name>
        <dbReference type="ChEBI" id="CHEBI:30413"/>
    </ligand>
    <ligandPart>
        <name>Fe</name>
        <dbReference type="ChEBI" id="CHEBI:18248"/>
    </ligandPart>
</feature>
<name>A0A1H3L0B5_9PROT</name>